<reference evidence="9" key="3">
    <citation type="submission" date="2011-03" db="EMBL/GenBank/DDBJ databases">
        <title>Annotation of Magnaporthe poae ATCC 64411.</title>
        <authorList>
            <person name="Ma L.-J."/>
            <person name="Dead R."/>
            <person name="Young S.K."/>
            <person name="Zeng Q."/>
            <person name="Gargeya S."/>
            <person name="Fitzgerald M."/>
            <person name="Haas B."/>
            <person name="Abouelleil A."/>
            <person name="Alvarado L."/>
            <person name="Arachchi H.M."/>
            <person name="Berlin A."/>
            <person name="Brown A."/>
            <person name="Chapman S.B."/>
            <person name="Chen Z."/>
            <person name="Dunbar C."/>
            <person name="Freedman E."/>
            <person name="Gearin G."/>
            <person name="Gellesch M."/>
            <person name="Goldberg J."/>
            <person name="Griggs A."/>
            <person name="Gujja S."/>
            <person name="Heiman D."/>
            <person name="Howarth C."/>
            <person name="Larson L."/>
            <person name="Lui A."/>
            <person name="MacDonald P.J.P."/>
            <person name="Mehta T."/>
            <person name="Montmayeur A."/>
            <person name="Murphy C."/>
            <person name="Neiman D."/>
            <person name="Pearson M."/>
            <person name="Priest M."/>
            <person name="Roberts A."/>
            <person name="Saif S."/>
            <person name="Shea T."/>
            <person name="Shenoy N."/>
            <person name="Sisk P."/>
            <person name="Stolte C."/>
            <person name="Sykes S."/>
            <person name="Yandava C."/>
            <person name="Wortman J."/>
            <person name="Nusbaum C."/>
            <person name="Birren B."/>
        </authorList>
    </citation>
    <scope>NUCLEOTIDE SEQUENCE</scope>
    <source>
        <strain evidence="9">ATCC 64411</strain>
    </source>
</reference>
<feature type="compositionally biased region" description="Gly residues" evidence="6">
    <location>
        <begin position="305"/>
        <end position="316"/>
    </location>
</feature>
<proteinExistence type="inferred from homology"/>
<evidence type="ECO:0000256" key="6">
    <source>
        <dbReference type="SAM" id="MobiDB-lite"/>
    </source>
</evidence>
<evidence type="ECO:0000259" key="8">
    <source>
        <dbReference type="Pfam" id="PF20684"/>
    </source>
</evidence>
<reference evidence="11" key="2">
    <citation type="submission" date="2010-05" db="EMBL/GenBank/DDBJ databases">
        <title>The genome sequence of Magnaporthe poae strain ATCC 64411.</title>
        <authorList>
            <person name="Ma L.-J."/>
            <person name="Dead R."/>
            <person name="Young S."/>
            <person name="Zeng Q."/>
            <person name="Koehrsen M."/>
            <person name="Alvarado L."/>
            <person name="Berlin A."/>
            <person name="Chapman S.B."/>
            <person name="Chen Z."/>
            <person name="Freedman E."/>
            <person name="Gellesch M."/>
            <person name="Goldberg J."/>
            <person name="Griggs A."/>
            <person name="Gujja S."/>
            <person name="Heilman E.R."/>
            <person name="Heiman D."/>
            <person name="Hepburn T."/>
            <person name="Howarth C."/>
            <person name="Jen D."/>
            <person name="Larson L."/>
            <person name="Mehta T."/>
            <person name="Neiman D."/>
            <person name="Pearson M."/>
            <person name="Roberts A."/>
            <person name="Saif S."/>
            <person name="Shea T."/>
            <person name="Shenoy N."/>
            <person name="Sisk P."/>
            <person name="Stolte C."/>
            <person name="Sykes S."/>
            <person name="Walk T."/>
            <person name="White J."/>
            <person name="Yandava C."/>
            <person name="Haas B."/>
            <person name="Nusbaum C."/>
            <person name="Birren B."/>
        </authorList>
    </citation>
    <scope>NUCLEOTIDE SEQUENCE [LARGE SCALE GENOMIC DNA]</scope>
    <source>
        <strain evidence="11">ATCC 64411 / 73-15</strain>
    </source>
</reference>
<feature type="domain" description="Rhodopsin" evidence="8">
    <location>
        <begin position="38"/>
        <end position="271"/>
    </location>
</feature>
<feature type="transmembrane region" description="Helical" evidence="7">
    <location>
        <begin position="132"/>
        <end position="155"/>
    </location>
</feature>
<keyword evidence="4 7" id="KW-0472">Membrane</keyword>
<dbReference type="EnsemblFungi" id="MAPG_01489T0">
    <property type="protein sequence ID" value="MAPG_01489T0"/>
    <property type="gene ID" value="MAPG_01489"/>
</dbReference>
<keyword evidence="3 7" id="KW-1133">Transmembrane helix</keyword>
<organism evidence="10 11">
    <name type="scientific">Magnaporthiopsis poae (strain ATCC 64411 / 73-15)</name>
    <name type="common">Kentucky bluegrass fungus</name>
    <name type="synonym">Magnaporthe poae</name>
    <dbReference type="NCBI Taxonomy" id="644358"/>
    <lineage>
        <taxon>Eukaryota</taxon>
        <taxon>Fungi</taxon>
        <taxon>Dikarya</taxon>
        <taxon>Ascomycota</taxon>
        <taxon>Pezizomycotina</taxon>
        <taxon>Sordariomycetes</taxon>
        <taxon>Sordariomycetidae</taxon>
        <taxon>Magnaporthales</taxon>
        <taxon>Magnaporthaceae</taxon>
        <taxon>Magnaporthiopsis</taxon>
    </lineage>
</organism>
<evidence type="ECO:0000256" key="3">
    <source>
        <dbReference type="ARBA" id="ARBA00022989"/>
    </source>
</evidence>
<feature type="transmembrane region" description="Helical" evidence="7">
    <location>
        <begin position="54"/>
        <end position="74"/>
    </location>
</feature>
<dbReference type="PANTHER" id="PTHR33048:SF47">
    <property type="entry name" value="INTEGRAL MEMBRANE PROTEIN-RELATED"/>
    <property type="match status" value="1"/>
</dbReference>
<dbReference type="eggNOG" id="ENOG502S025">
    <property type="taxonomic scope" value="Eukaryota"/>
</dbReference>
<dbReference type="STRING" id="644358.A0A0C4DNU2"/>
<dbReference type="Proteomes" id="UP000011715">
    <property type="component" value="Unassembled WGS sequence"/>
</dbReference>
<gene>
    <name evidence="9" type="ORF">MAPG_01489</name>
</gene>
<comment type="similarity">
    <text evidence="5">Belongs to the SAT4 family.</text>
</comment>
<evidence type="ECO:0000256" key="1">
    <source>
        <dbReference type="ARBA" id="ARBA00004141"/>
    </source>
</evidence>
<reference evidence="10" key="5">
    <citation type="submission" date="2015-06" db="UniProtKB">
        <authorList>
            <consortium name="EnsemblFungi"/>
        </authorList>
    </citation>
    <scope>IDENTIFICATION</scope>
    <source>
        <strain evidence="10">ATCC 64411</strain>
    </source>
</reference>
<feature type="transmembrane region" description="Helical" evidence="7">
    <location>
        <begin position="21"/>
        <end position="42"/>
    </location>
</feature>
<reference evidence="10" key="4">
    <citation type="journal article" date="2015" name="G3 (Bethesda)">
        <title>Genome sequences of three phytopathogenic species of the Magnaporthaceae family of fungi.</title>
        <authorList>
            <person name="Okagaki L.H."/>
            <person name="Nunes C.C."/>
            <person name="Sailsbery J."/>
            <person name="Clay B."/>
            <person name="Brown D."/>
            <person name="John T."/>
            <person name="Oh Y."/>
            <person name="Young N."/>
            <person name="Fitzgerald M."/>
            <person name="Haas B.J."/>
            <person name="Zeng Q."/>
            <person name="Young S."/>
            <person name="Adiconis X."/>
            <person name="Fan L."/>
            <person name="Levin J.Z."/>
            <person name="Mitchell T.K."/>
            <person name="Okubara P.A."/>
            <person name="Farman M.L."/>
            <person name="Kohn L.M."/>
            <person name="Birren B."/>
            <person name="Ma L.-J."/>
            <person name="Dean R.A."/>
        </authorList>
    </citation>
    <scope>NUCLEOTIDE SEQUENCE</scope>
    <source>
        <strain evidence="10">ATCC 64411 / 73-15</strain>
    </source>
</reference>
<evidence type="ECO:0000256" key="4">
    <source>
        <dbReference type="ARBA" id="ARBA00023136"/>
    </source>
</evidence>
<evidence type="ECO:0000256" key="2">
    <source>
        <dbReference type="ARBA" id="ARBA00022692"/>
    </source>
</evidence>
<dbReference type="EMBL" id="ADBL01000360">
    <property type="status" value="NOT_ANNOTATED_CDS"/>
    <property type="molecule type" value="Genomic_DNA"/>
</dbReference>
<evidence type="ECO:0000313" key="9">
    <source>
        <dbReference type="EMBL" id="KLU82417.1"/>
    </source>
</evidence>
<dbReference type="GO" id="GO:0016020">
    <property type="term" value="C:membrane"/>
    <property type="evidence" value="ECO:0007669"/>
    <property type="project" value="UniProtKB-SubCell"/>
</dbReference>
<sequence>MEYDRSKNPELFSPESRRGEIIAVNVTLLAFATVIVALRFYTRAVVLHTLGLDDWLVLLSLLIFAALVGSEFVLESKGLGHHIGTLQQPNGFKEYLRAFFVSIQLYNAAIATVKFAFLAQYYRIMTVRRMRLAVLVVTGIVGAWSLSQMVISLMTCAPISGFWDPTPDTVCLPELPIWYTNAVGNIIADIMIIVLPLPMIRNLNLPRTQKLVLAGIFCLGFFTCGISASRIRFLGTPVDTTWDNLDAEFWSLAEVCSGIVCAVLPTLRPLAGRCFPRYFGSRSNRSYFLSRGNGATWQQKSFSGDKGGGGGAGGGLKSRKMEVDDEEVMRPPTNDKSEQSSTYETRDDDEFVEMHGLPVPIHSPAYPSTVYSKATTAMVVGGGGAGGGGNTDVRAPSTLLKAPPRTSLTGSTSTPLQIAVRRDIVVEEHPRPI</sequence>
<protein>
    <recommendedName>
        <fullName evidence="8">Rhodopsin domain-containing protein</fullName>
    </recommendedName>
</protein>
<evidence type="ECO:0000313" key="11">
    <source>
        <dbReference type="Proteomes" id="UP000011715"/>
    </source>
</evidence>
<dbReference type="InterPro" id="IPR049326">
    <property type="entry name" value="Rhodopsin_dom_fungi"/>
</dbReference>
<keyword evidence="11" id="KW-1185">Reference proteome</keyword>
<dbReference type="OMA" id="MVASNTI"/>
<comment type="subcellular location">
    <subcellularLocation>
        <location evidence="1">Membrane</location>
        <topology evidence="1">Multi-pass membrane protein</topology>
    </subcellularLocation>
</comment>
<dbReference type="VEuPathDB" id="FungiDB:MAPG_01489"/>
<dbReference type="AlphaFoldDB" id="A0A0C4DNU2"/>
<evidence type="ECO:0000256" key="7">
    <source>
        <dbReference type="SAM" id="Phobius"/>
    </source>
</evidence>
<name>A0A0C4DNU2_MAGP6</name>
<dbReference type="InterPro" id="IPR052337">
    <property type="entry name" value="SAT4-like"/>
</dbReference>
<reference evidence="9" key="1">
    <citation type="submission" date="2010-05" db="EMBL/GenBank/DDBJ databases">
        <title>The Genome Sequence of Magnaporthe poae strain ATCC 64411.</title>
        <authorList>
            <consortium name="The Broad Institute Genome Sequencing Platform"/>
            <consortium name="Broad Institute Genome Sequencing Center for Infectious Disease"/>
            <person name="Ma L.-J."/>
            <person name="Dead R."/>
            <person name="Young S."/>
            <person name="Zeng Q."/>
            <person name="Koehrsen M."/>
            <person name="Alvarado L."/>
            <person name="Berlin A."/>
            <person name="Chapman S.B."/>
            <person name="Chen Z."/>
            <person name="Freedman E."/>
            <person name="Gellesch M."/>
            <person name="Goldberg J."/>
            <person name="Griggs A."/>
            <person name="Gujja S."/>
            <person name="Heilman E.R."/>
            <person name="Heiman D."/>
            <person name="Hepburn T."/>
            <person name="Howarth C."/>
            <person name="Jen D."/>
            <person name="Larson L."/>
            <person name="Mehta T."/>
            <person name="Neiman D."/>
            <person name="Pearson M."/>
            <person name="Roberts A."/>
            <person name="Saif S."/>
            <person name="Shea T."/>
            <person name="Shenoy N."/>
            <person name="Sisk P."/>
            <person name="Stolte C."/>
            <person name="Sykes S."/>
            <person name="Walk T."/>
            <person name="White J."/>
            <person name="Yandava C."/>
            <person name="Haas B."/>
            <person name="Nusbaum C."/>
            <person name="Birren B."/>
        </authorList>
    </citation>
    <scope>NUCLEOTIDE SEQUENCE</scope>
    <source>
        <strain evidence="9">ATCC 64411</strain>
    </source>
</reference>
<dbReference type="EMBL" id="GL876966">
    <property type="protein sequence ID" value="KLU82417.1"/>
    <property type="molecule type" value="Genomic_DNA"/>
</dbReference>
<evidence type="ECO:0000313" key="10">
    <source>
        <dbReference type="EnsemblFungi" id="MAPG_01489T0"/>
    </source>
</evidence>
<feature type="transmembrane region" description="Helical" evidence="7">
    <location>
        <begin position="249"/>
        <end position="267"/>
    </location>
</feature>
<dbReference type="OrthoDB" id="3648173at2759"/>
<dbReference type="Pfam" id="PF20684">
    <property type="entry name" value="Fung_rhodopsin"/>
    <property type="match status" value="1"/>
</dbReference>
<feature type="region of interest" description="Disordered" evidence="6">
    <location>
        <begin position="299"/>
        <end position="345"/>
    </location>
</feature>
<dbReference type="PANTHER" id="PTHR33048">
    <property type="entry name" value="PTH11-LIKE INTEGRAL MEMBRANE PROTEIN (AFU_ORTHOLOGUE AFUA_5G11245)"/>
    <property type="match status" value="1"/>
</dbReference>
<evidence type="ECO:0000256" key="5">
    <source>
        <dbReference type="ARBA" id="ARBA00038359"/>
    </source>
</evidence>
<feature type="transmembrane region" description="Helical" evidence="7">
    <location>
        <begin position="175"/>
        <end position="199"/>
    </location>
</feature>
<feature type="transmembrane region" description="Helical" evidence="7">
    <location>
        <begin position="211"/>
        <end position="229"/>
    </location>
</feature>
<keyword evidence="2 7" id="KW-0812">Transmembrane</keyword>
<accession>A0A0C4DNU2</accession>